<protein>
    <submittedName>
        <fullName evidence="2">Glycosyl transferase family 2</fullName>
    </submittedName>
</protein>
<evidence type="ECO:0000313" key="2">
    <source>
        <dbReference type="EMBL" id="PWJ89422.1"/>
    </source>
</evidence>
<dbReference type="PANTHER" id="PTHR22916:SF3">
    <property type="entry name" value="UDP-GLCNAC:BETAGAL BETA-1,3-N-ACETYLGLUCOSAMINYLTRANSFERASE-LIKE PROTEIN 1"/>
    <property type="match status" value="1"/>
</dbReference>
<dbReference type="RefSeq" id="WP_245951862.1">
    <property type="nucleotide sequence ID" value="NZ_QGGH01000007.1"/>
</dbReference>
<organism evidence="2 3">
    <name type="scientific">Rhizobium loti</name>
    <name type="common">Mesorhizobium loti</name>
    <dbReference type="NCBI Taxonomy" id="381"/>
    <lineage>
        <taxon>Bacteria</taxon>
        <taxon>Pseudomonadati</taxon>
        <taxon>Pseudomonadota</taxon>
        <taxon>Alphaproteobacteria</taxon>
        <taxon>Hyphomicrobiales</taxon>
        <taxon>Phyllobacteriaceae</taxon>
        <taxon>Mesorhizobium</taxon>
    </lineage>
</organism>
<dbReference type="CDD" id="cd00761">
    <property type="entry name" value="Glyco_tranf_GTA_type"/>
    <property type="match status" value="1"/>
</dbReference>
<dbReference type="SUPFAM" id="SSF53448">
    <property type="entry name" value="Nucleotide-diphospho-sugar transferases"/>
    <property type="match status" value="1"/>
</dbReference>
<dbReference type="AlphaFoldDB" id="A0A8E2W9I4"/>
<comment type="caution">
    <text evidence="2">The sequence shown here is derived from an EMBL/GenBank/DDBJ whole genome shotgun (WGS) entry which is preliminary data.</text>
</comment>
<name>A0A8E2W9I4_RHILI</name>
<gene>
    <name evidence="2" type="ORF">C8D77_10764</name>
</gene>
<dbReference type="Pfam" id="PF00535">
    <property type="entry name" value="Glycos_transf_2"/>
    <property type="match status" value="1"/>
</dbReference>
<dbReference type="GeneID" id="61054033"/>
<dbReference type="GO" id="GO:0016758">
    <property type="term" value="F:hexosyltransferase activity"/>
    <property type="evidence" value="ECO:0007669"/>
    <property type="project" value="UniProtKB-ARBA"/>
</dbReference>
<evidence type="ECO:0000313" key="3">
    <source>
        <dbReference type="Proteomes" id="UP000245631"/>
    </source>
</evidence>
<keyword evidence="2" id="KW-0808">Transferase</keyword>
<dbReference type="InterPro" id="IPR029044">
    <property type="entry name" value="Nucleotide-diphossugar_trans"/>
</dbReference>
<feature type="domain" description="Glycosyltransferase 2-like" evidence="1">
    <location>
        <begin position="18"/>
        <end position="174"/>
    </location>
</feature>
<reference evidence="2 3" key="1">
    <citation type="submission" date="2018-05" db="EMBL/GenBank/DDBJ databases">
        <title>Genomic Encyclopedia of Type Strains, Phase IV (KMG-IV): sequencing the most valuable type-strain genomes for metagenomic binning, comparative biology and taxonomic classification.</title>
        <authorList>
            <person name="Goeker M."/>
        </authorList>
    </citation>
    <scope>NUCLEOTIDE SEQUENCE [LARGE SCALE GENOMIC DNA]</scope>
    <source>
        <strain evidence="2 3">DSM 2626</strain>
    </source>
</reference>
<proteinExistence type="predicted"/>
<accession>A0A8E2W9I4</accession>
<dbReference type="Gene3D" id="3.90.550.10">
    <property type="entry name" value="Spore Coat Polysaccharide Biosynthesis Protein SpsA, Chain A"/>
    <property type="match status" value="1"/>
</dbReference>
<evidence type="ECO:0000259" key="1">
    <source>
        <dbReference type="Pfam" id="PF00535"/>
    </source>
</evidence>
<dbReference type="PANTHER" id="PTHR22916">
    <property type="entry name" value="GLYCOSYLTRANSFERASE"/>
    <property type="match status" value="1"/>
</dbReference>
<dbReference type="Proteomes" id="UP000245631">
    <property type="component" value="Unassembled WGS sequence"/>
</dbReference>
<dbReference type="EMBL" id="QGGH01000007">
    <property type="protein sequence ID" value="PWJ89422.1"/>
    <property type="molecule type" value="Genomic_DNA"/>
</dbReference>
<sequence>MERPGQSDATGQNTPLVSVVIATHNRPAALRQALRSVLGQTLQDFEILVIGDACRPDTAAVIAEFGDPRIVYVNLPVNFGEQSGPNNIGFARARGRFVALLNHDDLWFPDHLAAMTGWIDATGADIIIARGAIIEPARVKGDPLKTSIYGMGKGGFYDPVITAGYGSAQMARRASLGWLGPWRPASECSCESSQDWLFRAWRKGAAIATMPHLTVLSIFSGQRSGSYVEDTAVEQEELASGMLMPNDLRVKVLAAAAAPSRLKTSSYLKRRLWAACGIHPRSVEFRRKYGRGAFVTRLREIRGLPAMPAREPGGDDLLARYRKLAESDGAKPNGG</sequence>
<dbReference type="InterPro" id="IPR001173">
    <property type="entry name" value="Glyco_trans_2-like"/>
</dbReference>